<dbReference type="PANTHER" id="PTHR42789">
    <property type="entry name" value="D-ISOMER SPECIFIC 2-HYDROXYACID DEHYDROGENASE FAMILY PROTEIN (AFU_ORTHOLOGUE AFUA_6G10090)"/>
    <property type="match status" value="1"/>
</dbReference>
<dbReference type="AlphaFoldDB" id="A0ABD6CRJ5"/>
<dbReference type="GO" id="GO:0016491">
    <property type="term" value="F:oxidoreductase activity"/>
    <property type="evidence" value="ECO:0007669"/>
    <property type="project" value="UniProtKB-KW"/>
</dbReference>
<accession>A0ABD6CRJ5</accession>
<feature type="domain" description="D-isomer specific 2-hydroxyacid dehydrogenase NAD-binding" evidence="7">
    <location>
        <begin position="159"/>
        <end position="311"/>
    </location>
</feature>
<dbReference type="InterPro" id="IPR006140">
    <property type="entry name" value="D-isomer_DH_NAD-bd"/>
</dbReference>
<keyword evidence="2" id="KW-0028">Amino-acid biosynthesis</keyword>
<sequence length="353" mass="38370">MKALVTANLSEEGLDTLKNQMGIDVDYRPIQERDGRLPPEKLETLLQGVDIFVVGYEGVSADLMDSTDLEIIACPRGGPDANINIEAATERNIPVLYTPGRNAESVADFTLGLLLGAVRHIAHSHHLLHEGVYTGDPVEDTSTGGEREDVVWGVAKGSPYAELKGVELNGRTLGIIGFGAIGQKVAQRAQGFGMDVIAYDPYVDDDTLYDRDVERVNVDTLCRRSDVITVHAVVTEETRGLLGEEEFSLMKDSAYFVNTARASIADQDALIQALENDNLGGAALDVYDMEPIPEDHALFQLDSVVTTPHIAAATTDVINRHSQMIVSDLEILLNGDHPNHIANEQVLEQSLES</sequence>
<dbReference type="InterPro" id="IPR006139">
    <property type="entry name" value="D-isomer_2_OHA_DH_cat_dom"/>
</dbReference>
<dbReference type="Proteomes" id="UP001597085">
    <property type="component" value="Unassembled WGS sequence"/>
</dbReference>
<evidence type="ECO:0000259" key="6">
    <source>
        <dbReference type="Pfam" id="PF00389"/>
    </source>
</evidence>
<protein>
    <submittedName>
        <fullName evidence="8">2-hydroxyacid dehydrogenase</fullName>
    </submittedName>
</protein>
<dbReference type="PROSITE" id="PS00065">
    <property type="entry name" value="D_2_HYDROXYACID_DH_1"/>
    <property type="match status" value="1"/>
</dbReference>
<dbReference type="GO" id="GO:0008652">
    <property type="term" value="P:amino acid biosynthetic process"/>
    <property type="evidence" value="ECO:0007669"/>
    <property type="project" value="UniProtKB-KW"/>
</dbReference>
<gene>
    <name evidence="8" type="ORF">ACFSBX_16295</name>
</gene>
<dbReference type="PANTHER" id="PTHR42789:SF1">
    <property type="entry name" value="D-ISOMER SPECIFIC 2-HYDROXYACID DEHYDROGENASE FAMILY PROTEIN (AFU_ORTHOLOGUE AFUA_6G10090)"/>
    <property type="match status" value="1"/>
</dbReference>
<dbReference type="Pfam" id="PF02826">
    <property type="entry name" value="2-Hacid_dh_C"/>
    <property type="match status" value="1"/>
</dbReference>
<proteinExistence type="inferred from homology"/>
<dbReference type="EMBL" id="JBHUDK010000015">
    <property type="protein sequence ID" value="MFD1600504.1"/>
    <property type="molecule type" value="Genomic_DNA"/>
</dbReference>
<dbReference type="InterPro" id="IPR029752">
    <property type="entry name" value="D-isomer_DH_CS1"/>
</dbReference>
<evidence type="ECO:0000256" key="3">
    <source>
        <dbReference type="ARBA" id="ARBA00023002"/>
    </source>
</evidence>
<evidence type="ECO:0000313" key="9">
    <source>
        <dbReference type="Proteomes" id="UP001597085"/>
    </source>
</evidence>
<feature type="domain" description="D-isomer specific 2-hydroxyacid dehydrogenase catalytic" evidence="6">
    <location>
        <begin position="4"/>
        <end position="342"/>
    </location>
</feature>
<evidence type="ECO:0000256" key="5">
    <source>
        <dbReference type="RuleBase" id="RU003719"/>
    </source>
</evidence>
<dbReference type="SUPFAM" id="SSF51735">
    <property type="entry name" value="NAD(P)-binding Rossmann-fold domains"/>
    <property type="match status" value="1"/>
</dbReference>
<dbReference type="Gene3D" id="3.40.50.720">
    <property type="entry name" value="NAD(P)-binding Rossmann-like Domain"/>
    <property type="match status" value="2"/>
</dbReference>
<evidence type="ECO:0000256" key="4">
    <source>
        <dbReference type="ARBA" id="ARBA00023027"/>
    </source>
</evidence>
<evidence type="ECO:0000313" key="8">
    <source>
        <dbReference type="EMBL" id="MFD1600504.1"/>
    </source>
</evidence>
<dbReference type="InterPro" id="IPR036291">
    <property type="entry name" value="NAD(P)-bd_dom_sf"/>
</dbReference>
<organism evidence="8 9">
    <name type="scientific">Halobellus rarus</name>
    <dbReference type="NCBI Taxonomy" id="1126237"/>
    <lineage>
        <taxon>Archaea</taxon>
        <taxon>Methanobacteriati</taxon>
        <taxon>Methanobacteriota</taxon>
        <taxon>Stenosarchaea group</taxon>
        <taxon>Halobacteria</taxon>
        <taxon>Halobacteriales</taxon>
        <taxon>Haloferacaceae</taxon>
        <taxon>Halobellus</taxon>
    </lineage>
</organism>
<keyword evidence="3 5" id="KW-0560">Oxidoreductase</keyword>
<dbReference type="InterPro" id="IPR050857">
    <property type="entry name" value="D-2-hydroxyacid_DH"/>
</dbReference>
<name>A0ABD6CRJ5_9EURY</name>
<reference evidence="8 9" key="1">
    <citation type="journal article" date="2019" name="Int. J. Syst. Evol. Microbiol.">
        <title>The Global Catalogue of Microorganisms (GCM) 10K type strain sequencing project: providing services to taxonomists for standard genome sequencing and annotation.</title>
        <authorList>
            <consortium name="The Broad Institute Genomics Platform"/>
            <consortium name="The Broad Institute Genome Sequencing Center for Infectious Disease"/>
            <person name="Wu L."/>
            <person name="Ma J."/>
        </authorList>
    </citation>
    <scope>NUCLEOTIDE SEQUENCE [LARGE SCALE GENOMIC DNA]</scope>
    <source>
        <strain evidence="8 9">CGMCC 1.12121</strain>
    </source>
</reference>
<dbReference type="FunFam" id="3.40.50.720:FF:000203">
    <property type="entry name" value="D-3-phosphoglycerate dehydrogenase (SerA)"/>
    <property type="match status" value="1"/>
</dbReference>
<keyword evidence="9" id="KW-1185">Reference proteome</keyword>
<keyword evidence="4" id="KW-0520">NAD</keyword>
<evidence type="ECO:0000256" key="2">
    <source>
        <dbReference type="ARBA" id="ARBA00022605"/>
    </source>
</evidence>
<comment type="caution">
    <text evidence="8">The sequence shown here is derived from an EMBL/GenBank/DDBJ whole genome shotgun (WGS) entry which is preliminary data.</text>
</comment>
<comment type="similarity">
    <text evidence="1 5">Belongs to the D-isomer specific 2-hydroxyacid dehydrogenase family.</text>
</comment>
<dbReference type="Pfam" id="PF00389">
    <property type="entry name" value="2-Hacid_dh"/>
    <property type="match status" value="1"/>
</dbReference>
<dbReference type="SUPFAM" id="SSF52283">
    <property type="entry name" value="Formate/glycerate dehydrogenase catalytic domain-like"/>
    <property type="match status" value="1"/>
</dbReference>
<dbReference type="RefSeq" id="WP_256422243.1">
    <property type="nucleotide sequence ID" value="NZ_JANHDI010000011.1"/>
</dbReference>
<dbReference type="CDD" id="cd12171">
    <property type="entry name" value="2-Hacid_dh_10"/>
    <property type="match status" value="1"/>
</dbReference>
<evidence type="ECO:0000259" key="7">
    <source>
        <dbReference type="Pfam" id="PF02826"/>
    </source>
</evidence>
<evidence type="ECO:0000256" key="1">
    <source>
        <dbReference type="ARBA" id="ARBA00005854"/>
    </source>
</evidence>